<proteinExistence type="predicted"/>
<feature type="region of interest" description="Disordered" evidence="2">
    <location>
        <begin position="210"/>
        <end position="234"/>
    </location>
</feature>
<dbReference type="InParanoid" id="H2Z0F5"/>
<evidence type="ECO:0000256" key="2">
    <source>
        <dbReference type="SAM" id="MobiDB-lite"/>
    </source>
</evidence>
<feature type="region of interest" description="Disordered" evidence="2">
    <location>
        <begin position="291"/>
        <end position="402"/>
    </location>
</feature>
<feature type="compositionally biased region" description="Basic and acidic residues" evidence="2">
    <location>
        <begin position="332"/>
        <end position="352"/>
    </location>
</feature>
<evidence type="ECO:0000313" key="4">
    <source>
        <dbReference type="Proteomes" id="UP000007875"/>
    </source>
</evidence>
<evidence type="ECO:0000256" key="1">
    <source>
        <dbReference type="SAM" id="Coils"/>
    </source>
</evidence>
<keyword evidence="1" id="KW-0175">Coiled coil</keyword>
<keyword evidence="4" id="KW-1185">Reference proteome</keyword>
<feature type="coiled-coil region" evidence="1">
    <location>
        <begin position="483"/>
        <end position="519"/>
    </location>
</feature>
<feature type="compositionally biased region" description="Basic and acidic residues" evidence="2">
    <location>
        <begin position="377"/>
        <end position="389"/>
    </location>
</feature>
<dbReference type="AlphaFoldDB" id="H2Z0F5"/>
<dbReference type="HOGENOM" id="CLU_468191_0_0_1"/>
<organism evidence="3 4">
    <name type="scientific">Ciona savignyi</name>
    <name type="common">Pacific transparent sea squirt</name>
    <dbReference type="NCBI Taxonomy" id="51511"/>
    <lineage>
        <taxon>Eukaryota</taxon>
        <taxon>Metazoa</taxon>
        <taxon>Chordata</taxon>
        <taxon>Tunicata</taxon>
        <taxon>Ascidiacea</taxon>
        <taxon>Phlebobranchia</taxon>
        <taxon>Cionidae</taxon>
        <taxon>Ciona</taxon>
    </lineage>
</organism>
<protein>
    <submittedName>
        <fullName evidence="3">Uncharacterized protein</fullName>
    </submittedName>
</protein>
<reference evidence="3" key="3">
    <citation type="submission" date="2025-09" db="UniProtKB">
        <authorList>
            <consortium name="Ensembl"/>
        </authorList>
    </citation>
    <scope>IDENTIFICATION</scope>
</reference>
<name>H2Z0F5_CIOSA</name>
<reference evidence="3" key="2">
    <citation type="submission" date="2025-08" db="UniProtKB">
        <authorList>
            <consortium name="Ensembl"/>
        </authorList>
    </citation>
    <scope>IDENTIFICATION</scope>
</reference>
<accession>H2Z0F5</accession>
<reference evidence="4" key="1">
    <citation type="submission" date="2003-08" db="EMBL/GenBank/DDBJ databases">
        <authorList>
            <person name="Birren B."/>
            <person name="Nusbaum C."/>
            <person name="Abebe A."/>
            <person name="Abouelleil A."/>
            <person name="Adekoya E."/>
            <person name="Ait-zahra M."/>
            <person name="Allen N."/>
            <person name="Allen T."/>
            <person name="An P."/>
            <person name="Anderson M."/>
            <person name="Anderson S."/>
            <person name="Arachchi H."/>
            <person name="Armbruster J."/>
            <person name="Bachantsang P."/>
            <person name="Baldwin J."/>
            <person name="Barry A."/>
            <person name="Bayul T."/>
            <person name="Blitshsteyn B."/>
            <person name="Bloom T."/>
            <person name="Blye J."/>
            <person name="Boguslavskiy L."/>
            <person name="Borowsky M."/>
            <person name="Boukhgalter B."/>
            <person name="Brunache A."/>
            <person name="Butler J."/>
            <person name="Calixte N."/>
            <person name="Calvo S."/>
            <person name="Camarata J."/>
            <person name="Campo K."/>
            <person name="Chang J."/>
            <person name="Cheshatsang Y."/>
            <person name="Citroen M."/>
            <person name="Collymore A."/>
            <person name="Considine T."/>
            <person name="Cook A."/>
            <person name="Cooke P."/>
            <person name="Corum B."/>
            <person name="Cuomo C."/>
            <person name="David R."/>
            <person name="Dawoe T."/>
            <person name="Degray S."/>
            <person name="Dodge S."/>
            <person name="Dooley K."/>
            <person name="Dorje P."/>
            <person name="Dorjee K."/>
            <person name="Dorris L."/>
            <person name="Duffey N."/>
            <person name="Dupes A."/>
            <person name="Elkins T."/>
            <person name="Engels R."/>
            <person name="Erickson J."/>
            <person name="Farina A."/>
            <person name="Faro S."/>
            <person name="Ferreira P."/>
            <person name="Fischer H."/>
            <person name="Fitzgerald M."/>
            <person name="Foley K."/>
            <person name="Gage D."/>
            <person name="Galagan J."/>
            <person name="Gearin G."/>
            <person name="Gnerre S."/>
            <person name="Gnirke A."/>
            <person name="Goyette A."/>
            <person name="Graham J."/>
            <person name="Grandbois E."/>
            <person name="Gyaltsen K."/>
            <person name="Hafez N."/>
            <person name="Hagopian D."/>
            <person name="Hagos B."/>
            <person name="Hall J."/>
            <person name="Hatcher B."/>
            <person name="Heller A."/>
            <person name="Higgins H."/>
            <person name="Honan T."/>
            <person name="Horn A."/>
            <person name="Houde N."/>
            <person name="Hughes L."/>
            <person name="Hulme W."/>
            <person name="Husby E."/>
            <person name="Iliev I."/>
            <person name="Jaffe D."/>
            <person name="Jones C."/>
            <person name="Kamal M."/>
            <person name="Kamat A."/>
            <person name="Kamvysselis M."/>
            <person name="Karlsson E."/>
            <person name="Kells C."/>
            <person name="Kieu A."/>
            <person name="Kisner P."/>
            <person name="Kodira C."/>
            <person name="Kulbokas E."/>
            <person name="Labutti K."/>
            <person name="Lama D."/>
            <person name="Landers T."/>
            <person name="Leger J."/>
            <person name="Levine S."/>
            <person name="Lewis D."/>
            <person name="Lewis T."/>
            <person name="Lindblad-toh K."/>
            <person name="Liu X."/>
            <person name="Lokyitsang T."/>
            <person name="Lokyitsang Y."/>
            <person name="Lucien O."/>
            <person name="Lui A."/>
            <person name="Ma L.J."/>
            <person name="Mabbitt R."/>
            <person name="Macdonald J."/>
            <person name="Maclean C."/>
            <person name="Major J."/>
            <person name="Manning J."/>
            <person name="Marabella R."/>
            <person name="Maru K."/>
            <person name="Matthews C."/>
            <person name="Mauceli E."/>
            <person name="Mccarthy M."/>
            <person name="Mcdonough S."/>
            <person name="Mcghee T."/>
            <person name="Meldrim J."/>
            <person name="Meneus L."/>
            <person name="Mesirov J."/>
            <person name="Mihalev A."/>
            <person name="Mihova T."/>
            <person name="Mikkelsen T."/>
            <person name="Mlenga V."/>
            <person name="Moru K."/>
            <person name="Mozes J."/>
            <person name="Mulrain L."/>
            <person name="Munson G."/>
            <person name="Naylor J."/>
            <person name="Newes C."/>
            <person name="Nguyen C."/>
            <person name="Nguyen N."/>
            <person name="Nguyen T."/>
            <person name="Nicol R."/>
            <person name="Nielsen C."/>
            <person name="Nizzari M."/>
            <person name="Norbu C."/>
            <person name="Norbu N."/>
            <person name="O'donnell P."/>
            <person name="Okoawo O."/>
            <person name="O'leary S."/>
            <person name="Omotosho B."/>
            <person name="O'neill K."/>
            <person name="Osman S."/>
            <person name="Parker S."/>
            <person name="Perrin D."/>
            <person name="Phunkhang P."/>
            <person name="Piqani B."/>
            <person name="Purcell S."/>
            <person name="Rachupka T."/>
            <person name="Ramasamy U."/>
            <person name="Rameau R."/>
            <person name="Ray V."/>
            <person name="Raymond C."/>
            <person name="Retta R."/>
            <person name="Richardson S."/>
            <person name="Rise C."/>
            <person name="Rodriguez J."/>
            <person name="Rogers J."/>
            <person name="Rogov P."/>
            <person name="Rutman M."/>
            <person name="Schupbach R."/>
            <person name="Seaman C."/>
            <person name="Settipalli S."/>
            <person name="Sharpe T."/>
            <person name="Sheridan J."/>
            <person name="Sherpa N."/>
            <person name="Shi J."/>
            <person name="Smirnov S."/>
            <person name="Smith C."/>
            <person name="Sougnez C."/>
            <person name="Spencer B."/>
            <person name="Stalker J."/>
            <person name="Stange-thomann N."/>
            <person name="Stavropoulos S."/>
            <person name="Stetson K."/>
            <person name="Stone C."/>
            <person name="Stone S."/>
            <person name="Stubbs M."/>
            <person name="Talamas J."/>
            <person name="Tchuinga P."/>
            <person name="Tenzing P."/>
            <person name="Tesfaye S."/>
            <person name="Theodore J."/>
            <person name="Thoulutsang Y."/>
            <person name="Topham K."/>
            <person name="Towey S."/>
            <person name="Tsamla T."/>
            <person name="Tsomo N."/>
            <person name="Vallee D."/>
            <person name="Vassiliev H."/>
            <person name="Venkataraman V."/>
            <person name="Vinson J."/>
            <person name="Vo A."/>
            <person name="Wade C."/>
            <person name="Wang S."/>
            <person name="Wangchuk T."/>
            <person name="Wangdi T."/>
            <person name="Whittaker C."/>
            <person name="Wilkinson J."/>
            <person name="Wu Y."/>
            <person name="Wyman D."/>
            <person name="Yadav S."/>
            <person name="Yang S."/>
            <person name="Yang X."/>
            <person name="Yeager S."/>
            <person name="Yee E."/>
            <person name="Young G."/>
            <person name="Zainoun J."/>
            <person name="Zembeck L."/>
            <person name="Zimmer A."/>
            <person name="Zody M."/>
            <person name="Lander E."/>
        </authorList>
    </citation>
    <scope>NUCLEOTIDE SEQUENCE [LARGE SCALE GENOMIC DNA]</scope>
</reference>
<sequence>MRTQQEIAEAYSKLHQLNQQFQVKLKTAVDQEKHKSVLEKMKNEEELQNLCFSVRDETMKVQKEMKTFNDNISKQLELLIGFKGKLFDESSPAKLLKRRRRTTGGLLSVVNTENEGGVGVQKPVPPLAGGGMLNQGFMDPNMGMMGGMGGPMGGFGGEMMMMGPGIMGPGMMGPGMMGPGMMDPNMNNGENQNEEEEIGKGNVDYWKNLKSALGGKPPKKEEDPVPTETPKRNPLVARVLAEKQRRLSIVTNPAPDVSSGGAMGSLSSSSSGCSDGFRDYLDMVDPEMAELMRTLRPSAGTLSEEQKKENTSLESSNEIVRNPDNSQGSNDVGERKLPEKSEESHNESKKDTSISIRVPEIKSDNCENAPPTVSEIKSVEVEKTEDGKKSGSPIVAITPAPELRDVLIVSDDDNDESPPPRGPLLTVVDRRMARIGNRRRSSVIPFRNVMQIARRQSIRPPPPPKVVKFKGFYNEFGNPFRSKTELEKKRDALSREAAVRRRKEQLEEQERERRRARKKAIAATTGIDDDPVKQAEVFVRNISQQVNNFFSGMNDNLVDAIQRNNSKMESKVWIIENELQKVR</sequence>
<evidence type="ECO:0000313" key="3">
    <source>
        <dbReference type="Ensembl" id="ENSCSAVP00000011067.1"/>
    </source>
</evidence>
<dbReference type="Ensembl" id="ENSCSAVT00000011198.1">
    <property type="protein sequence ID" value="ENSCSAVP00000011067.1"/>
    <property type="gene ID" value="ENSCSAVG00000006473.1"/>
</dbReference>
<dbReference type="Proteomes" id="UP000007875">
    <property type="component" value="Unassembled WGS sequence"/>
</dbReference>
<feature type="compositionally biased region" description="Low complexity" evidence="2">
    <location>
        <begin position="258"/>
        <end position="275"/>
    </location>
</feature>
<feature type="region of interest" description="Disordered" evidence="2">
    <location>
        <begin position="250"/>
        <end position="279"/>
    </location>
</feature>
<feature type="compositionally biased region" description="Polar residues" evidence="2">
    <location>
        <begin position="312"/>
        <end position="330"/>
    </location>
</feature>
<dbReference type="GeneTree" id="ENSGT00530000068223"/>